<organism evidence="1 2">
    <name type="scientific">Emiliania huxleyi (strain CCMP1516)</name>
    <dbReference type="NCBI Taxonomy" id="280463"/>
    <lineage>
        <taxon>Eukaryota</taxon>
        <taxon>Haptista</taxon>
        <taxon>Haptophyta</taxon>
        <taxon>Prymnesiophyceae</taxon>
        <taxon>Isochrysidales</taxon>
        <taxon>Noelaerhabdaceae</taxon>
        <taxon>Emiliania</taxon>
    </lineage>
</organism>
<name>A0A0D3K0Y9_EMIH1</name>
<dbReference type="RefSeq" id="XP_005781853.1">
    <property type="nucleotide sequence ID" value="XM_005781796.1"/>
</dbReference>
<dbReference type="SUPFAM" id="SSF52047">
    <property type="entry name" value="RNI-like"/>
    <property type="match status" value="1"/>
</dbReference>
<reference evidence="2" key="1">
    <citation type="journal article" date="2013" name="Nature">
        <title>Pan genome of the phytoplankton Emiliania underpins its global distribution.</title>
        <authorList>
            <person name="Read B.A."/>
            <person name="Kegel J."/>
            <person name="Klute M.J."/>
            <person name="Kuo A."/>
            <person name="Lefebvre S.C."/>
            <person name="Maumus F."/>
            <person name="Mayer C."/>
            <person name="Miller J."/>
            <person name="Monier A."/>
            <person name="Salamov A."/>
            <person name="Young J."/>
            <person name="Aguilar M."/>
            <person name="Claverie J.M."/>
            <person name="Frickenhaus S."/>
            <person name="Gonzalez K."/>
            <person name="Herman E.K."/>
            <person name="Lin Y.C."/>
            <person name="Napier J."/>
            <person name="Ogata H."/>
            <person name="Sarno A.F."/>
            <person name="Shmutz J."/>
            <person name="Schroeder D."/>
            <person name="de Vargas C."/>
            <person name="Verret F."/>
            <person name="von Dassow P."/>
            <person name="Valentin K."/>
            <person name="Van de Peer Y."/>
            <person name="Wheeler G."/>
            <person name="Dacks J.B."/>
            <person name="Delwiche C.F."/>
            <person name="Dyhrman S.T."/>
            <person name="Glockner G."/>
            <person name="John U."/>
            <person name="Richards T."/>
            <person name="Worden A.Z."/>
            <person name="Zhang X."/>
            <person name="Grigoriev I.V."/>
            <person name="Allen A.E."/>
            <person name="Bidle K."/>
            <person name="Borodovsky M."/>
            <person name="Bowler C."/>
            <person name="Brownlee C."/>
            <person name="Cock J.M."/>
            <person name="Elias M."/>
            <person name="Gladyshev V.N."/>
            <person name="Groth M."/>
            <person name="Guda C."/>
            <person name="Hadaegh A."/>
            <person name="Iglesias-Rodriguez M.D."/>
            <person name="Jenkins J."/>
            <person name="Jones B.M."/>
            <person name="Lawson T."/>
            <person name="Leese F."/>
            <person name="Lindquist E."/>
            <person name="Lobanov A."/>
            <person name="Lomsadze A."/>
            <person name="Malik S.B."/>
            <person name="Marsh M.E."/>
            <person name="Mackinder L."/>
            <person name="Mock T."/>
            <person name="Mueller-Roeber B."/>
            <person name="Pagarete A."/>
            <person name="Parker M."/>
            <person name="Probert I."/>
            <person name="Quesneville H."/>
            <person name="Raines C."/>
            <person name="Rensing S.A."/>
            <person name="Riano-Pachon D.M."/>
            <person name="Richier S."/>
            <person name="Rokitta S."/>
            <person name="Shiraiwa Y."/>
            <person name="Soanes D.M."/>
            <person name="van der Giezen M."/>
            <person name="Wahlund T.M."/>
            <person name="Williams B."/>
            <person name="Wilson W."/>
            <person name="Wolfe G."/>
            <person name="Wurch L.L."/>
        </authorList>
    </citation>
    <scope>NUCLEOTIDE SEQUENCE</scope>
</reference>
<sequence length="248" mass="26304">MATHVFKLTSFPVGYPGPPYELPPVANLAGYDARGWCYCESSWASIGNKCPDLVIDLHDTHGADMSGVDTGEAECWASLLRGGQLRRDPPISPARFEAELATRSFTNGKDDKPLVAKLYREGFTARMGVCARLVFAGHGWGPAEVATMAETLSTGCAHNLEMLVLLSNPVGDGGALAIAGMLPHVPKLRLILMGDATVGTEATAALRAACEARAVDLRMISKVGEVMWWGLCASVHSVHDALGEGALE</sequence>
<dbReference type="PaxDb" id="2903-EOD29424"/>
<protein>
    <submittedName>
        <fullName evidence="1">Uncharacterized protein</fullName>
    </submittedName>
</protein>
<evidence type="ECO:0000313" key="1">
    <source>
        <dbReference type="EnsemblProtists" id="EOD29424"/>
    </source>
</evidence>
<keyword evidence="2" id="KW-1185">Reference proteome</keyword>
<dbReference type="EnsemblProtists" id="EOD29424">
    <property type="protein sequence ID" value="EOD29424"/>
    <property type="gene ID" value="EMIHUDRAFT_434714"/>
</dbReference>
<dbReference type="KEGG" id="ehx:EMIHUDRAFT_434714"/>
<dbReference type="HOGENOM" id="CLU_1121831_0_0_1"/>
<dbReference type="AlphaFoldDB" id="A0A0D3K0Y9"/>
<dbReference type="GeneID" id="19046773"/>
<accession>A0A0D3K0Y9</accession>
<proteinExistence type="predicted"/>
<reference evidence="1" key="2">
    <citation type="submission" date="2024-10" db="UniProtKB">
        <authorList>
            <consortium name="EnsemblProtists"/>
        </authorList>
    </citation>
    <scope>IDENTIFICATION</scope>
</reference>
<evidence type="ECO:0000313" key="2">
    <source>
        <dbReference type="Proteomes" id="UP000013827"/>
    </source>
</evidence>
<dbReference type="Proteomes" id="UP000013827">
    <property type="component" value="Unassembled WGS sequence"/>
</dbReference>